<reference evidence="2 3" key="1">
    <citation type="submission" date="2024-04" db="EMBL/GenBank/DDBJ databases">
        <title>Human intestinal bacterial collection.</title>
        <authorList>
            <person name="Pauvert C."/>
            <person name="Hitch T.C.A."/>
            <person name="Clavel T."/>
        </authorList>
    </citation>
    <scope>NUCLEOTIDE SEQUENCE [LARGE SCALE GENOMIC DNA]</scope>
    <source>
        <strain evidence="2 3">CLA-AA-H145</strain>
    </source>
</reference>
<dbReference type="Proteomes" id="UP001487296">
    <property type="component" value="Unassembled WGS sequence"/>
</dbReference>
<keyword evidence="1" id="KW-0732">Signal</keyword>
<dbReference type="InterPro" id="IPR013783">
    <property type="entry name" value="Ig-like_fold"/>
</dbReference>
<evidence type="ECO:0000313" key="3">
    <source>
        <dbReference type="Proteomes" id="UP001487296"/>
    </source>
</evidence>
<name>A0ABV1FN91_9BACT</name>
<keyword evidence="3" id="KW-1185">Reference proteome</keyword>
<dbReference type="RefSeq" id="WP_215758808.1">
    <property type="nucleotide sequence ID" value="NZ_JAHKBE010000003.1"/>
</dbReference>
<accession>A0ABV1FN91</accession>
<evidence type="ECO:0000313" key="2">
    <source>
        <dbReference type="EMBL" id="MEQ2485805.1"/>
    </source>
</evidence>
<sequence length="348" mass="38006">MKRKLTTLLLALLAMVPALADDLSLGYCDGQQVDEYAFNNTLSAPLRVLSEIVRRKVLVEEFTGQQCSNCPAGRTNIEEGMKDEDHYVMIAHHTGYGTDALTAPGTTKLNWFYNSSTTYAPDLMIDRKDLSAYGVSKNGNTNPTPVFVVPQAALVKAIYQWESTQAAPVSIALKRSYDATTRQLTVQVGMKQVEGQTIGNNPALTLCIIENNIVAYQYPEGDNYVHQKANRAFLTQALGDPVSLSTDAPPYATYTTTLDASWKPENMEIVAFVANYDETNCTNCTVYNAEGCALDGNDMVDGISTPEVASSATIQAVYDLQGARLGAMRRGLNIVKFNNGSVRKIIIK</sequence>
<organism evidence="2 3">
    <name type="scientific">Hallella faecis</name>
    <dbReference type="NCBI Taxonomy" id="2841596"/>
    <lineage>
        <taxon>Bacteria</taxon>
        <taxon>Pseudomonadati</taxon>
        <taxon>Bacteroidota</taxon>
        <taxon>Bacteroidia</taxon>
        <taxon>Bacteroidales</taxon>
        <taxon>Prevotellaceae</taxon>
        <taxon>Hallella</taxon>
    </lineage>
</organism>
<dbReference type="InterPro" id="IPR021615">
    <property type="entry name" value="Omp28"/>
</dbReference>
<protein>
    <submittedName>
        <fullName evidence="2">Omp28-related outer membrane protein</fullName>
    </submittedName>
</protein>
<dbReference type="Gene3D" id="2.60.40.10">
    <property type="entry name" value="Immunoglobulins"/>
    <property type="match status" value="1"/>
</dbReference>
<dbReference type="Pfam" id="PF11551">
    <property type="entry name" value="Omp28"/>
    <property type="match status" value="1"/>
</dbReference>
<proteinExistence type="predicted"/>
<comment type="caution">
    <text evidence="2">The sequence shown here is derived from an EMBL/GenBank/DDBJ whole genome shotgun (WGS) entry which is preliminary data.</text>
</comment>
<evidence type="ECO:0000256" key="1">
    <source>
        <dbReference type="SAM" id="SignalP"/>
    </source>
</evidence>
<gene>
    <name evidence="2" type="ORF">AAAT34_01895</name>
</gene>
<feature type="signal peptide" evidence="1">
    <location>
        <begin position="1"/>
        <end position="20"/>
    </location>
</feature>
<dbReference type="EMBL" id="JBBNFP010000004">
    <property type="protein sequence ID" value="MEQ2485805.1"/>
    <property type="molecule type" value="Genomic_DNA"/>
</dbReference>
<feature type="chain" id="PRO_5046435669" evidence="1">
    <location>
        <begin position="21"/>
        <end position="348"/>
    </location>
</feature>